<dbReference type="GO" id="GO:0016668">
    <property type="term" value="F:oxidoreductase activity, acting on a sulfur group of donors, NAD(P) as acceptor"/>
    <property type="evidence" value="ECO:0007669"/>
    <property type="project" value="InterPro"/>
</dbReference>
<evidence type="ECO:0000256" key="8">
    <source>
        <dbReference type="ARBA" id="ARBA00023284"/>
    </source>
</evidence>
<evidence type="ECO:0000313" key="11">
    <source>
        <dbReference type="EMBL" id="CAD9232384.1"/>
    </source>
</evidence>
<evidence type="ECO:0000256" key="7">
    <source>
        <dbReference type="ARBA" id="ARBA00023157"/>
    </source>
</evidence>
<evidence type="ECO:0000256" key="6">
    <source>
        <dbReference type="ARBA" id="ARBA00023002"/>
    </source>
</evidence>
<dbReference type="Gene3D" id="1.10.10.10">
    <property type="entry name" value="Winged helix-like DNA-binding domain superfamily/Winged helix DNA-binding domain"/>
    <property type="match status" value="1"/>
</dbReference>
<organism evidence="11">
    <name type="scientific">Compsopogon caeruleus</name>
    <dbReference type="NCBI Taxonomy" id="31354"/>
    <lineage>
        <taxon>Eukaryota</taxon>
        <taxon>Rhodophyta</taxon>
        <taxon>Compsopogonophyceae</taxon>
        <taxon>Compsopogonales</taxon>
        <taxon>Compsopogonaceae</taxon>
        <taxon>Compsopogon</taxon>
    </lineage>
</organism>
<keyword evidence="5" id="KW-0521">NADP</keyword>
<keyword evidence="3 9" id="KW-0285">Flavoprotein</keyword>
<dbReference type="EMBL" id="HBGH01008167">
    <property type="protein sequence ID" value="CAD9232384.1"/>
    <property type="molecule type" value="Transcribed_RNA"/>
</dbReference>
<feature type="domain" description="DEP" evidence="10">
    <location>
        <begin position="19"/>
        <end position="93"/>
    </location>
</feature>
<dbReference type="InterPro" id="IPR036388">
    <property type="entry name" value="WH-like_DNA-bd_sf"/>
</dbReference>
<dbReference type="GO" id="GO:0003955">
    <property type="term" value="F:NAD(P)H dehydrogenase (quinone) activity"/>
    <property type="evidence" value="ECO:0007669"/>
    <property type="project" value="TreeGrafter"/>
</dbReference>
<evidence type="ECO:0000256" key="1">
    <source>
        <dbReference type="ARBA" id="ARBA00001974"/>
    </source>
</evidence>
<dbReference type="Gene3D" id="3.30.390.30">
    <property type="match status" value="1"/>
</dbReference>
<proteinExistence type="inferred from homology"/>
<evidence type="ECO:0000256" key="2">
    <source>
        <dbReference type="ARBA" id="ARBA00007532"/>
    </source>
</evidence>
<dbReference type="PRINTS" id="PR00368">
    <property type="entry name" value="FADPNR"/>
</dbReference>
<keyword evidence="4 9" id="KW-0274">FAD</keyword>
<dbReference type="InterPro" id="IPR016156">
    <property type="entry name" value="FAD/NAD-linked_Rdtase_dimer_sf"/>
</dbReference>
<comment type="similarity">
    <text evidence="2 9">Belongs to the class-I pyridine nucleotide-disulfide oxidoreductase family.</text>
</comment>
<dbReference type="GO" id="GO:0035556">
    <property type="term" value="P:intracellular signal transduction"/>
    <property type="evidence" value="ECO:0007669"/>
    <property type="project" value="InterPro"/>
</dbReference>
<evidence type="ECO:0000256" key="9">
    <source>
        <dbReference type="RuleBase" id="RU003691"/>
    </source>
</evidence>
<dbReference type="Gene3D" id="3.50.50.60">
    <property type="entry name" value="FAD/NAD(P)-binding domain"/>
    <property type="match status" value="2"/>
</dbReference>
<dbReference type="Pfam" id="PF02852">
    <property type="entry name" value="Pyr_redox_dim"/>
    <property type="match status" value="1"/>
</dbReference>
<dbReference type="GO" id="GO:0050660">
    <property type="term" value="F:flavin adenine dinucleotide binding"/>
    <property type="evidence" value="ECO:0007669"/>
    <property type="project" value="TreeGrafter"/>
</dbReference>
<accession>A0A7S1TCV4</accession>
<dbReference type="InterPro" id="IPR004099">
    <property type="entry name" value="Pyr_nucl-diS_OxRdtase_dimer"/>
</dbReference>
<evidence type="ECO:0000256" key="4">
    <source>
        <dbReference type="ARBA" id="ARBA00022827"/>
    </source>
</evidence>
<evidence type="ECO:0000256" key="5">
    <source>
        <dbReference type="ARBA" id="ARBA00022857"/>
    </source>
</evidence>
<dbReference type="InterPro" id="IPR023753">
    <property type="entry name" value="FAD/NAD-binding_dom"/>
</dbReference>
<dbReference type="InterPro" id="IPR036390">
    <property type="entry name" value="WH_DNA-bd_sf"/>
</dbReference>
<protein>
    <recommendedName>
        <fullName evidence="10">DEP domain-containing protein</fullName>
    </recommendedName>
</protein>
<dbReference type="FunFam" id="3.30.390.30:FF:000001">
    <property type="entry name" value="Dihydrolipoyl dehydrogenase"/>
    <property type="match status" value="1"/>
</dbReference>
<dbReference type="SMART" id="SM00049">
    <property type="entry name" value="DEP"/>
    <property type="match status" value="1"/>
</dbReference>
<name>A0A7S1TCV4_9RHOD</name>
<dbReference type="SUPFAM" id="SSF46785">
    <property type="entry name" value="Winged helix' DNA-binding domain"/>
    <property type="match status" value="1"/>
</dbReference>
<dbReference type="InterPro" id="IPR012999">
    <property type="entry name" value="Pyr_OxRdtase_I_AS"/>
</dbReference>
<comment type="cofactor">
    <cofactor evidence="1">
        <name>FAD</name>
        <dbReference type="ChEBI" id="CHEBI:57692"/>
    </cofactor>
</comment>
<evidence type="ECO:0000259" key="10">
    <source>
        <dbReference type="PROSITE" id="PS50186"/>
    </source>
</evidence>
<dbReference type="PRINTS" id="PR00411">
    <property type="entry name" value="PNDRDTASEI"/>
</dbReference>
<reference evidence="11" key="1">
    <citation type="submission" date="2021-01" db="EMBL/GenBank/DDBJ databases">
        <authorList>
            <person name="Corre E."/>
            <person name="Pelletier E."/>
            <person name="Niang G."/>
            <person name="Scheremetjew M."/>
            <person name="Finn R."/>
            <person name="Kale V."/>
            <person name="Holt S."/>
            <person name="Cochrane G."/>
            <person name="Meng A."/>
            <person name="Brown T."/>
            <person name="Cohen L."/>
        </authorList>
    </citation>
    <scope>NUCLEOTIDE SEQUENCE</scope>
    <source>
        <strain evidence="11">SAG 36.94</strain>
    </source>
</reference>
<dbReference type="PANTHER" id="PTHR43014:SF2">
    <property type="entry name" value="MERCURIC REDUCTASE"/>
    <property type="match status" value="1"/>
</dbReference>
<keyword evidence="6 9" id="KW-0560">Oxidoreductase</keyword>
<dbReference type="SUPFAM" id="SSF51905">
    <property type="entry name" value="FAD/NAD(P)-binding domain"/>
    <property type="match status" value="1"/>
</dbReference>
<evidence type="ECO:0000256" key="3">
    <source>
        <dbReference type="ARBA" id="ARBA00022630"/>
    </source>
</evidence>
<dbReference type="PROSITE" id="PS00076">
    <property type="entry name" value="PYRIDINE_REDOX_1"/>
    <property type="match status" value="1"/>
</dbReference>
<dbReference type="PROSITE" id="PS50186">
    <property type="entry name" value="DEP"/>
    <property type="match status" value="1"/>
</dbReference>
<dbReference type="SUPFAM" id="SSF55424">
    <property type="entry name" value="FAD/NAD-linked reductases, dimerisation (C-terminal) domain"/>
    <property type="match status" value="1"/>
</dbReference>
<dbReference type="CDD" id="cd04371">
    <property type="entry name" value="DEP"/>
    <property type="match status" value="1"/>
</dbReference>
<dbReference type="NCBIfam" id="NF004991">
    <property type="entry name" value="PRK06370.1-3"/>
    <property type="match status" value="1"/>
</dbReference>
<dbReference type="AlphaFoldDB" id="A0A7S1TCV4"/>
<dbReference type="InterPro" id="IPR036188">
    <property type="entry name" value="FAD/NAD-bd_sf"/>
</dbReference>
<keyword evidence="8 9" id="KW-0676">Redox-active center</keyword>
<dbReference type="Pfam" id="PF07992">
    <property type="entry name" value="Pyr_redox_2"/>
    <property type="match status" value="1"/>
</dbReference>
<dbReference type="PANTHER" id="PTHR43014">
    <property type="entry name" value="MERCURIC REDUCTASE"/>
    <property type="match status" value="1"/>
</dbReference>
<dbReference type="InterPro" id="IPR000591">
    <property type="entry name" value="DEP_dom"/>
</dbReference>
<sequence>MESNGGEGSADWTAMVMAFRGGVTVRDRKFKLRSFPSCFVGFEAVQWLVDHGFAANEEDAVRLGDSMIHAGVFHHVLREHSFKNENLFYRFAEHEDHGGVDVSKGLVSWGDLIFPSFSGGHESFQPDVERDLDGSTADHKLTVARAVQPLDKYNLELLDKVHPATWKDPVAKSKYHLVVIGAGAGGLVSAAGAAGVGAKVALIEAHLLGGDCLNVGCVPSKTLITSAKAAWQMKNTTRLQELGLTLDGEVRVDFGKVMERVRKVRAEIAENDSAARFATKLGVDVYLGYGQFISENTIEVNGQKLQFAKAVIATGGSPQIPPIEGMKELLDEYITEQPGSLPILTNETVFNLTELPPNLGVIGTGAIGLELAQSFQRLGSNVIMFGRSGRILPKDDLDLATILQDQMVNEGVSFHLNSEYLSVKKEGSKLLLVIREDGHERSFAFDAILVAAGRAPNVKGMGLEMARVKYDLKEGIKIGDNYATSNSNIFAVGDCASAFQFTHVADFMARAVIRNALFFGKEKFSSLIVPWCTYTEPEVAHVGIFPKDASSRGFDVETYEKYFKDNDRAISEGETQGVVRIHVKKGSDTIIGASVVGSHAGDLISEITLAMNAGVGLGKLASVIHPYPTEADAIRACGDLYNRTRLTLPIRGLFRQLLRLKM</sequence>
<dbReference type="Pfam" id="PF00610">
    <property type="entry name" value="DEP"/>
    <property type="match status" value="1"/>
</dbReference>
<gene>
    <name evidence="11" type="ORF">CCAE0312_LOCUS4466</name>
</gene>
<keyword evidence="7" id="KW-1015">Disulfide bond</keyword>